<dbReference type="PANTHER" id="PTHR35371:SF1">
    <property type="entry name" value="BLR7753 PROTEIN"/>
    <property type="match status" value="1"/>
</dbReference>
<evidence type="ECO:0000313" key="5">
    <source>
        <dbReference type="EMBL" id="KAK7511648.1"/>
    </source>
</evidence>
<evidence type="ECO:0000256" key="3">
    <source>
        <dbReference type="ARBA" id="ARBA00022989"/>
    </source>
</evidence>
<evidence type="ECO:0000256" key="4">
    <source>
        <dbReference type="ARBA" id="ARBA00023136"/>
    </source>
</evidence>
<dbReference type="PANTHER" id="PTHR35371">
    <property type="entry name" value="INNER MEMBRANE PROTEIN"/>
    <property type="match status" value="1"/>
</dbReference>
<evidence type="ECO:0000313" key="6">
    <source>
        <dbReference type="Proteomes" id="UP001363622"/>
    </source>
</evidence>
<protein>
    <submittedName>
        <fullName evidence="5">Uncharacterized protein</fullName>
    </submittedName>
</protein>
<reference evidence="5 6" key="1">
    <citation type="submission" date="2024-04" db="EMBL/GenBank/DDBJ databases">
        <title>Phyllosticta paracitricarpa is synonymous to the EU quarantine fungus P. citricarpa based on phylogenomic analyses.</title>
        <authorList>
            <consortium name="Lawrence Berkeley National Laboratory"/>
            <person name="Van Ingen-Buijs V.A."/>
            <person name="Van Westerhoven A.C."/>
            <person name="Haridas S."/>
            <person name="Skiadas P."/>
            <person name="Martin F."/>
            <person name="Groenewald J.Z."/>
            <person name="Crous P.W."/>
            <person name="Seidl M.F."/>
        </authorList>
    </citation>
    <scope>NUCLEOTIDE SEQUENCE [LARGE SCALE GENOMIC DNA]</scope>
    <source>
        <strain evidence="5 6">CBS 123371</strain>
    </source>
</reference>
<dbReference type="SUPFAM" id="SSF161084">
    <property type="entry name" value="MAPEG domain-like"/>
    <property type="match status" value="1"/>
</dbReference>
<comment type="caution">
    <text evidence="5">The sequence shown here is derived from an EMBL/GenBank/DDBJ whole genome shotgun (WGS) entry which is preliminary data.</text>
</comment>
<proteinExistence type="predicted"/>
<sequence length="160" mass="17550">MSLTSLLENGNLSIAAIPAYYLVALSPHAAALIYTTNGQVSKWENVNPRAESTKTAINKKIGPQRYAVYERLKAAHANCMENMPLFVAAIVFGNMAGLHKVEGSDGLNWFAASFLLARTGYNIVYALNATQAQSYLRTVFYFFSVGQCFRVLFKAASILV</sequence>
<name>A0ABR1KBS0_9PEZI</name>
<dbReference type="Gene3D" id="1.20.120.550">
    <property type="entry name" value="Membrane associated eicosanoid/glutathione metabolism-like domain"/>
    <property type="match status" value="1"/>
</dbReference>
<evidence type="ECO:0000256" key="1">
    <source>
        <dbReference type="ARBA" id="ARBA00004370"/>
    </source>
</evidence>
<keyword evidence="3" id="KW-1133">Transmembrane helix</keyword>
<organism evidence="5 6">
    <name type="scientific">Phyllosticta citriasiana</name>
    <dbReference type="NCBI Taxonomy" id="595635"/>
    <lineage>
        <taxon>Eukaryota</taxon>
        <taxon>Fungi</taxon>
        <taxon>Dikarya</taxon>
        <taxon>Ascomycota</taxon>
        <taxon>Pezizomycotina</taxon>
        <taxon>Dothideomycetes</taxon>
        <taxon>Dothideomycetes incertae sedis</taxon>
        <taxon>Botryosphaeriales</taxon>
        <taxon>Phyllostictaceae</taxon>
        <taxon>Phyllosticta</taxon>
    </lineage>
</organism>
<keyword evidence="6" id="KW-1185">Reference proteome</keyword>
<keyword evidence="2" id="KW-0812">Transmembrane</keyword>
<gene>
    <name evidence="5" type="ORF">IWZ03DRAFT_65170</name>
</gene>
<keyword evidence="4" id="KW-0472">Membrane</keyword>
<accession>A0ABR1KBS0</accession>
<dbReference type="Pfam" id="PF01124">
    <property type="entry name" value="MAPEG"/>
    <property type="match status" value="1"/>
</dbReference>
<dbReference type="InterPro" id="IPR001129">
    <property type="entry name" value="Membr-assoc_MAPEG"/>
</dbReference>
<dbReference type="EMBL" id="JBBPHU010000012">
    <property type="protein sequence ID" value="KAK7511648.1"/>
    <property type="molecule type" value="Genomic_DNA"/>
</dbReference>
<dbReference type="InterPro" id="IPR023352">
    <property type="entry name" value="MAPEG-like_dom_sf"/>
</dbReference>
<evidence type="ECO:0000256" key="2">
    <source>
        <dbReference type="ARBA" id="ARBA00022692"/>
    </source>
</evidence>
<comment type="subcellular location">
    <subcellularLocation>
        <location evidence="1">Membrane</location>
    </subcellularLocation>
</comment>
<dbReference type="Proteomes" id="UP001363622">
    <property type="component" value="Unassembled WGS sequence"/>
</dbReference>